<evidence type="ECO:0000313" key="2">
    <source>
        <dbReference type="Proteomes" id="UP000324222"/>
    </source>
</evidence>
<dbReference type="AlphaFoldDB" id="A0A5B7J9P8"/>
<comment type="caution">
    <text evidence="1">The sequence shown here is derived from an EMBL/GenBank/DDBJ whole genome shotgun (WGS) entry which is preliminary data.</text>
</comment>
<gene>
    <name evidence="1" type="ORF">E2C01_084592</name>
</gene>
<sequence length="105" mass="12187">MFPLILFHFFNSISSTWLKIPSSNTRRLFPSSFLLHCLTLHFFQSSTRHRQLHTRHLSSSRACRPHPHASRLLITSRTQICGTFASLSLIPEKGIKRPTHPLELR</sequence>
<name>A0A5B7J9P8_PORTR</name>
<dbReference type="EMBL" id="VSRR010081683">
    <property type="protein sequence ID" value="MPC89638.1"/>
    <property type="molecule type" value="Genomic_DNA"/>
</dbReference>
<dbReference type="Proteomes" id="UP000324222">
    <property type="component" value="Unassembled WGS sequence"/>
</dbReference>
<reference evidence="1 2" key="1">
    <citation type="submission" date="2019-05" db="EMBL/GenBank/DDBJ databases">
        <title>Another draft genome of Portunus trituberculatus and its Hox gene families provides insights of decapod evolution.</title>
        <authorList>
            <person name="Jeong J.-H."/>
            <person name="Song I."/>
            <person name="Kim S."/>
            <person name="Choi T."/>
            <person name="Kim D."/>
            <person name="Ryu S."/>
            <person name="Kim W."/>
        </authorList>
    </citation>
    <scope>NUCLEOTIDE SEQUENCE [LARGE SCALE GENOMIC DNA]</scope>
    <source>
        <tissue evidence="1">Muscle</tissue>
    </source>
</reference>
<organism evidence="1 2">
    <name type="scientific">Portunus trituberculatus</name>
    <name type="common">Swimming crab</name>
    <name type="synonym">Neptunus trituberculatus</name>
    <dbReference type="NCBI Taxonomy" id="210409"/>
    <lineage>
        <taxon>Eukaryota</taxon>
        <taxon>Metazoa</taxon>
        <taxon>Ecdysozoa</taxon>
        <taxon>Arthropoda</taxon>
        <taxon>Crustacea</taxon>
        <taxon>Multicrustacea</taxon>
        <taxon>Malacostraca</taxon>
        <taxon>Eumalacostraca</taxon>
        <taxon>Eucarida</taxon>
        <taxon>Decapoda</taxon>
        <taxon>Pleocyemata</taxon>
        <taxon>Brachyura</taxon>
        <taxon>Eubrachyura</taxon>
        <taxon>Portunoidea</taxon>
        <taxon>Portunidae</taxon>
        <taxon>Portuninae</taxon>
        <taxon>Portunus</taxon>
    </lineage>
</organism>
<protein>
    <submittedName>
        <fullName evidence="1">Uncharacterized protein</fullName>
    </submittedName>
</protein>
<proteinExistence type="predicted"/>
<evidence type="ECO:0000313" key="1">
    <source>
        <dbReference type="EMBL" id="MPC89638.1"/>
    </source>
</evidence>
<accession>A0A5B7J9P8</accession>
<keyword evidence="2" id="KW-1185">Reference proteome</keyword>